<comment type="caution">
    <text evidence="2">The sequence shown here is derived from an EMBL/GenBank/DDBJ whole genome shotgun (WGS) entry which is preliminary data.</text>
</comment>
<evidence type="ECO:0000313" key="3">
    <source>
        <dbReference type="Proteomes" id="UP000440694"/>
    </source>
</evidence>
<evidence type="ECO:0000313" key="2">
    <source>
        <dbReference type="EMBL" id="MTD96196.1"/>
    </source>
</evidence>
<dbReference type="EMBL" id="WMBQ01000002">
    <property type="protein sequence ID" value="MTD96196.1"/>
    <property type="molecule type" value="Genomic_DNA"/>
</dbReference>
<dbReference type="AlphaFoldDB" id="A0A6I3KS25"/>
<feature type="transmembrane region" description="Helical" evidence="1">
    <location>
        <begin position="6"/>
        <end position="25"/>
    </location>
</feature>
<dbReference type="RefSeq" id="WP_154740645.1">
    <property type="nucleotide sequence ID" value="NZ_WMBQ01000002.1"/>
</dbReference>
<evidence type="ECO:0000256" key="1">
    <source>
        <dbReference type="SAM" id="Phobius"/>
    </source>
</evidence>
<keyword evidence="1" id="KW-1133">Transmembrane helix</keyword>
<name>A0A6I3KS25_9HYPH</name>
<sequence>MLTIPLIGAMLILCGIVYMAGAAIYRGRMSDPHIDPGDDAPTLEPRHRGMRFLGFKANWPGLLLVAIGALMLLLPPPA</sequence>
<proteinExistence type="predicted"/>
<keyword evidence="1" id="KW-0472">Membrane</keyword>
<reference evidence="2 3" key="1">
    <citation type="submission" date="2019-11" db="EMBL/GenBank/DDBJ databases">
        <title>Identification of a novel strain.</title>
        <authorList>
            <person name="Xu Q."/>
            <person name="Wang G."/>
        </authorList>
    </citation>
    <scope>NUCLEOTIDE SEQUENCE [LARGE SCALE GENOMIC DNA]</scope>
    <source>
        <strain evidence="3">xq</strain>
    </source>
</reference>
<dbReference type="Proteomes" id="UP000440694">
    <property type="component" value="Unassembled WGS sequence"/>
</dbReference>
<gene>
    <name evidence="2" type="ORF">GIW81_17800</name>
</gene>
<protein>
    <submittedName>
        <fullName evidence="2">Uncharacterized protein</fullName>
    </submittedName>
</protein>
<organism evidence="2 3">
    <name type="scientific">Hyphomicrobium album</name>
    <dbReference type="NCBI Taxonomy" id="2665159"/>
    <lineage>
        <taxon>Bacteria</taxon>
        <taxon>Pseudomonadati</taxon>
        <taxon>Pseudomonadota</taxon>
        <taxon>Alphaproteobacteria</taxon>
        <taxon>Hyphomicrobiales</taxon>
        <taxon>Hyphomicrobiaceae</taxon>
        <taxon>Hyphomicrobium</taxon>
    </lineage>
</organism>
<accession>A0A6I3KS25</accession>
<feature type="transmembrane region" description="Helical" evidence="1">
    <location>
        <begin position="57"/>
        <end position="74"/>
    </location>
</feature>
<keyword evidence="3" id="KW-1185">Reference proteome</keyword>
<keyword evidence="1" id="KW-0812">Transmembrane</keyword>